<dbReference type="InterPro" id="IPR004600">
    <property type="entry name" value="TFIIH_Tfb4/GTF2H3"/>
</dbReference>
<dbReference type="InterPro" id="IPR042203">
    <property type="entry name" value="Leu/Phe-tRNA_Trfase_C"/>
</dbReference>
<dbReference type="GO" id="GO:0008914">
    <property type="term" value="F:leucyl-tRNA--protein transferase activity"/>
    <property type="evidence" value="ECO:0007669"/>
    <property type="project" value="InterPro"/>
</dbReference>
<dbReference type="InterPro" id="IPR004616">
    <property type="entry name" value="Leu/Phe-tRNA_Trfase"/>
</dbReference>
<keyword evidence="4" id="KW-0863">Zinc-finger</keyword>
<evidence type="ECO:0000256" key="2">
    <source>
        <dbReference type="ARBA" id="ARBA00022679"/>
    </source>
</evidence>
<dbReference type="GO" id="GO:0006355">
    <property type="term" value="P:regulation of DNA-templated transcription"/>
    <property type="evidence" value="ECO:0007669"/>
    <property type="project" value="InterPro"/>
</dbReference>
<comment type="similarity">
    <text evidence="4">Belongs to the TFB4 family.</text>
</comment>
<dbReference type="GO" id="GO:0006289">
    <property type="term" value="P:nucleotide-excision repair"/>
    <property type="evidence" value="ECO:0007669"/>
    <property type="project" value="UniProtKB-UniRule"/>
</dbReference>
<gene>
    <name evidence="6" type="ORF">FOL47_010254</name>
</gene>
<dbReference type="InterPro" id="IPR016181">
    <property type="entry name" value="Acyl_CoA_acyltransferase"/>
</dbReference>
<dbReference type="SUPFAM" id="SSF55729">
    <property type="entry name" value="Acyl-CoA N-acyltransferases (Nat)"/>
    <property type="match status" value="1"/>
</dbReference>
<keyword evidence="4" id="KW-0234">DNA repair</keyword>
<keyword evidence="7" id="KW-1185">Reference proteome</keyword>
<comment type="caution">
    <text evidence="6">The sequence shown here is derived from an EMBL/GenBank/DDBJ whole genome shotgun (WGS) entry which is preliminary data.</text>
</comment>
<evidence type="ECO:0000256" key="3">
    <source>
        <dbReference type="ARBA" id="ARBA00023315"/>
    </source>
</evidence>
<keyword evidence="4" id="KW-0227">DNA damage</keyword>
<proteinExistence type="inferred from homology"/>
<evidence type="ECO:0000256" key="5">
    <source>
        <dbReference type="SAM" id="MobiDB-lite"/>
    </source>
</evidence>
<sequence length="1098" mass="121659">MPKTDRQRKGSSENDEFAACPPTSPFCRIPTDQLIFMIATQMKNFVLMPEASTRARLLLMPGMDLAARADAIIEKNMCEFCWSLCFRPDFLSDLFYQGFLPICSDIGGADEDGDIMDSALYILLPKLHRKRCIIPDITRDLRVHKKVRKKASKYILTIDTDFDGVVQHCQKQHGVAWLYPPIVSSLKAIHLRRSLTERSQQRPRMGSDMDKSTASSSSSDAQSSQDPKVTLHSIELRSLDTNELIAGELGCLVGACYTSLTGFFSPDHPGSGTVQMAALGAYLATEGLAKMWDLGMDIEYKRDLGARNLPRADFLQAFRELRDQDAPIGARHRPEDAQISSRPSKASFGYEAASVTALVSYLGKVQSGPPTEFCLDGGFLEEVRDHAHYYYRTGEMEAEYTTMLTTVYESWNIKRNCTVAILQAVLLKLEQTAPLDQEQYAKMTAHYLSTSLEFLGDPSAITSGDIDTWPVAAGVERLLEIESRSVRTRDLSGDMILNYCQSVDWRNMTQPMKWLRSPALMPYWGFVNVHIYLVQQPHCDKDAMDHILKLLAGLDFRSVHIEKYFTGGPSDDFIALSRALKLISRGSDFAVESLGVYPLSQQFIFRPKRIRLEPFRWAWRRIWGSEFPKDWEDTLSFYEAGQYIVRRDFAHVHPRQFWERLRTDTELNRGDLSGDIEAMWHVVFNQPVDMVWRESEHTLPLCLRVGVPVSFYEDVYTVSSRHFPMDDRGITEDAASGQTGEASVDITGTDIVTVVVDLNPWVWSSSSLTKSEVPPAQQPAEKAGSVTLEALFSALLLTVGAISAACVTGDPLSVCIVGVSPSKAKILTKGPWPDMDRSTLWSAMVDFIQSSVADRSRAHTATCSLVASGLSLALCYINKNLTTPGRARCCIVEAISSFGDPNYSSEAVPLANCGWAAQDLRVPIDLCSICPGGINPTPNGSNTSAPLPPAAASSATLLVQLCESTRGVHIPSKRCSSVGGLFQSLMFHFSVPSLAEREVLKTRPSARLLEMGSLCACHGLPVDRGYVCSVCLCIYCNDKSGVCRKCGARFKRTAASELPLAEQPFDSPPQAGGQMHQAPHLRHMTFATPVKKQEDALT</sequence>
<dbReference type="Proteomes" id="UP000591131">
    <property type="component" value="Unassembled WGS sequence"/>
</dbReference>
<accession>A0A7J6MRR3</accession>
<evidence type="ECO:0000256" key="1">
    <source>
        <dbReference type="ARBA" id="ARBA00022490"/>
    </source>
</evidence>
<keyword evidence="4" id="KW-0804">Transcription</keyword>
<keyword evidence="4" id="KW-0479">Metal-binding</keyword>
<dbReference type="GO" id="GO:0000439">
    <property type="term" value="C:transcription factor TFIIH core complex"/>
    <property type="evidence" value="ECO:0007669"/>
    <property type="project" value="UniProtKB-UniRule"/>
</dbReference>
<dbReference type="GO" id="GO:0005675">
    <property type="term" value="C:transcription factor TFIIH holo complex"/>
    <property type="evidence" value="ECO:0007669"/>
    <property type="project" value="UniProtKB-UniRule"/>
</dbReference>
<dbReference type="PANTHER" id="PTHR30098">
    <property type="entry name" value="LEUCYL/PHENYLALANYL-TRNA--PROTEIN TRANSFERASE"/>
    <property type="match status" value="1"/>
</dbReference>
<dbReference type="PANTHER" id="PTHR30098:SF2">
    <property type="entry name" value="LEUCYL_PHENYLALANYL-TRNA--PROTEIN TRANSFERASE"/>
    <property type="match status" value="1"/>
</dbReference>
<dbReference type="Gene3D" id="3.40.630.70">
    <property type="entry name" value="Leucyl/phenylalanyl-tRNA-protein transferase, C-terminal domain"/>
    <property type="match status" value="1"/>
</dbReference>
<feature type="region of interest" description="Disordered" evidence="5">
    <location>
        <begin position="195"/>
        <end position="228"/>
    </location>
</feature>
<keyword evidence="2" id="KW-0808">Transferase</keyword>
<feature type="compositionally biased region" description="Low complexity" evidence="5">
    <location>
        <begin position="212"/>
        <end position="226"/>
    </location>
</feature>
<evidence type="ECO:0000313" key="7">
    <source>
        <dbReference type="Proteomes" id="UP000591131"/>
    </source>
</evidence>
<dbReference type="OrthoDB" id="17307at2759"/>
<keyword evidence="3" id="KW-0012">Acyltransferase</keyword>
<comment type="subcellular location">
    <subcellularLocation>
        <location evidence="4">Nucleus</location>
    </subcellularLocation>
</comment>
<dbReference type="GO" id="GO:0030163">
    <property type="term" value="P:protein catabolic process"/>
    <property type="evidence" value="ECO:0007669"/>
    <property type="project" value="InterPro"/>
</dbReference>
<protein>
    <submittedName>
        <fullName evidence="6">Uncharacterized protein</fullName>
    </submittedName>
</protein>
<dbReference type="Gene3D" id="3.40.50.410">
    <property type="entry name" value="von Willebrand factor, type A domain"/>
    <property type="match status" value="1"/>
</dbReference>
<keyword evidence="4" id="KW-0539">Nucleus</keyword>
<evidence type="ECO:0000313" key="6">
    <source>
        <dbReference type="EMBL" id="KAF4673671.1"/>
    </source>
</evidence>
<dbReference type="EMBL" id="JAAPAO010000078">
    <property type="protein sequence ID" value="KAF4673671.1"/>
    <property type="molecule type" value="Genomic_DNA"/>
</dbReference>
<dbReference type="AlphaFoldDB" id="A0A7J6MRR3"/>
<organism evidence="6 7">
    <name type="scientific">Perkinsus chesapeaki</name>
    <name type="common">Clam parasite</name>
    <name type="synonym">Perkinsus andrewsi</name>
    <dbReference type="NCBI Taxonomy" id="330153"/>
    <lineage>
        <taxon>Eukaryota</taxon>
        <taxon>Sar</taxon>
        <taxon>Alveolata</taxon>
        <taxon>Perkinsozoa</taxon>
        <taxon>Perkinsea</taxon>
        <taxon>Perkinsida</taxon>
        <taxon>Perkinsidae</taxon>
        <taxon>Perkinsus</taxon>
    </lineage>
</organism>
<keyword evidence="4" id="KW-0805">Transcription regulation</keyword>
<dbReference type="GO" id="GO:0008270">
    <property type="term" value="F:zinc ion binding"/>
    <property type="evidence" value="ECO:0007669"/>
    <property type="project" value="UniProtKB-KW"/>
</dbReference>
<dbReference type="Pfam" id="PF03850">
    <property type="entry name" value="Tfb4"/>
    <property type="match status" value="2"/>
</dbReference>
<feature type="compositionally biased region" description="Basic and acidic residues" evidence="5">
    <location>
        <begin position="195"/>
        <end position="211"/>
    </location>
</feature>
<name>A0A7J6MRR3_PERCH</name>
<reference evidence="6 7" key="1">
    <citation type="submission" date="2020-04" db="EMBL/GenBank/DDBJ databases">
        <title>Perkinsus chesapeaki whole genome sequence.</title>
        <authorList>
            <person name="Bogema D.R."/>
        </authorList>
    </citation>
    <scope>NUCLEOTIDE SEQUENCE [LARGE SCALE GENOMIC DNA]</scope>
    <source>
        <strain evidence="6">ATCC PRA-425</strain>
    </source>
</reference>
<keyword evidence="1" id="KW-0963">Cytoplasm</keyword>
<dbReference type="GO" id="GO:0005737">
    <property type="term" value="C:cytoplasm"/>
    <property type="evidence" value="ECO:0007669"/>
    <property type="project" value="TreeGrafter"/>
</dbReference>
<dbReference type="InterPro" id="IPR036465">
    <property type="entry name" value="vWFA_dom_sf"/>
</dbReference>
<evidence type="ECO:0000256" key="4">
    <source>
        <dbReference type="RuleBase" id="RU368090"/>
    </source>
</evidence>
<keyword evidence="4" id="KW-0862">Zinc</keyword>